<dbReference type="AlphaFoldDB" id="K6GQD9"/>
<protein>
    <submittedName>
        <fullName evidence="2">Putative O-methyltransferase</fullName>
    </submittedName>
</protein>
<name>K6GQD9_9BACT</name>
<gene>
    <name evidence="2" type="ORF">B193_2104</name>
</gene>
<proteinExistence type="predicted"/>
<organism evidence="2 3">
    <name type="scientific">Solidesulfovibrio magneticus str. Maddingley MBC34</name>
    <dbReference type="NCBI Taxonomy" id="1206767"/>
    <lineage>
        <taxon>Bacteria</taxon>
        <taxon>Pseudomonadati</taxon>
        <taxon>Thermodesulfobacteriota</taxon>
        <taxon>Desulfovibrionia</taxon>
        <taxon>Desulfovibrionales</taxon>
        <taxon>Desulfovibrionaceae</taxon>
        <taxon>Solidesulfovibrio</taxon>
    </lineage>
</organism>
<dbReference type="Gene3D" id="3.40.50.150">
    <property type="entry name" value="Vaccinia Virus protein VP39"/>
    <property type="match status" value="1"/>
</dbReference>
<dbReference type="GO" id="GO:0032259">
    <property type="term" value="P:methylation"/>
    <property type="evidence" value="ECO:0007669"/>
    <property type="project" value="UniProtKB-KW"/>
</dbReference>
<comment type="caution">
    <text evidence="2">The sequence shown here is derived from an EMBL/GenBank/DDBJ whole genome shotgun (WGS) entry which is preliminary data.</text>
</comment>
<dbReference type="GO" id="GO:0008168">
    <property type="term" value="F:methyltransferase activity"/>
    <property type="evidence" value="ECO:0007669"/>
    <property type="project" value="UniProtKB-KW"/>
</dbReference>
<dbReference type="Proteomes" id="UP000006272">
    <property type="component" value="Unassembled WGS sequence"/>
</dbReference>
<evidence type="ECO:0000313" key="3">
    <source>
        <dbReference type="Proteomes" id="UP000006272"/>
    </source>
</evidence>
<dbReference type="EMBL" id="ALAO01000163">
    <property type="protein sequence ID" value="EKO39191.1"/>
    <property type="molecule type" value="Genomic_DNA"/>
</dbReference>
<dbReference type="InterPro" id="IPR041698">
    <property type="entry name" value="Methyltransf_25"/>
</dbReference>
<evidence type="ECO:0000259" key="1">
    <source>
        <dbReference type="Pfam" id="PF13649"/>
    </source>
</evidence>
<reference evidence="2 3" key="1">
    <citation type="submission" date="2012-07" db="EMBL/GenBank/DDBJ databases">
        <title>Draft genome sequence of Desulfovibrio magneticus str. Maddingley MBC34 obtained from a metagenomic sequence of a methanogenic enrichment isolated from coal-seam formation water in Victoria, Australia.</title>
        <authorList>
            <person name="Greenfield P."/>
            <person name="Hendry P."/>
            <person name="Li D."/>
            <person name="Rosewarne C.P."/>
            <person name="Tran-Dinh N."/>
            <person name="Elbourne L.D.H."/>
            <person name="Paulsen I.T."/>
            <person name="Midgley D.J."/>
        </authorList>
    </citation>
    <scope>NUCLEOTIDE SEQUENCE [LARGE SCALE GENOMIC DNA]</scope>
    <source>
        <strain evidence="3">Maddingley MBC34</strain>
    </source>
</reference>
<accession>K6GQD9</accession>
<keyword evidence="2" id="KW-0489">Methyltransferase</keyword>
<dbReference type="Pfam" id="PF13649">
    <property type="entry name" value="Methyltransf_25"/>
    <property type="match status" value="1"/>
</dbReference>
<dbReference type="CDD" id="cd02440">
    <property type="entry name" value="AdoMet_MTases"/>
    <property type="match status" value="1"/>
</dbReference>
<sequence>MQATEGFTITAHFDESHAAKYDRRIRQFCPGYDALHDLAAAWCAALPPDTRFLSSGAGTGAEILALGRRFPSWNFVAVDVSADMIQACRDNTASTGMAGRVDFFTGRVQDYQASAPFDAAASIFVAHFIKGRDEKLAYFKSIAANLQIGGMFILADLFGDKQSSSFAPLLDAWLRHYASHGVDADTLAKDRAHVERDIDYRPESELIALLAEAGFAPPVRFFQALLFGAWVTVRAV</sequence>
<evidence type="ECO:0000313" key="2">
    <source>
        <dbReference type="EMBL" id="EKO39191.1"/>
    </source>
</evidence>
<dbReference type="PATRIC" id="fig|1206767.3.peg.2049"/>
<feature type="domain" description="Methyltransferase" evidence="1">
    <location>
        <begin position="53"/>
        <end position="150"/>
    </location>
</feature>
<dbReference type="SUPFAM" id="SSF53335">
    <property type="entry name" value="S-adenosyl-L-methionine-dependent methyltransferases"/>
    <property type="match status" value="1"/>
</dbReference>
<dbReference type="InterPro" id="IPR029063">
    <property type="entry name" value="SAM-dependent_MTases_sf"/>
</dbReference>
<keyword evidence="2" id="KW-0808">Transferase</keyword>